<dbReference type="PANTHER" id="PTHR43272:SF32">
    <property type="entry name" value="AMP-DEPENDENT SYNTHETASE_LIGASE DOMAIN-CONTAINING PROTEIN"/>
    <property type="match status" value="1"/>
</dbReference>
<sequence length="623" mass="69124">MTDKGAGSEAPQTVVSLLQTTAERIPNNAAICVKRNDTWLRWTYKQYYDDSCRAAKSFIKAGLEPYHGVGIMGFNSPEWFLADIGCIFAGGFAVGIYTTNNAEACQFIAADSKAQVIVVENTAYLKKILQVKDQLPDLKAIVQYSGEIETPQDNLYSWDDFMKLGDDLPDSSLEERFKILAPNKCCTLIYTSGTTGKPKGVMLSHDNVTWTPVNAGPLGGLLFGVERLVSYLPLSHVAAQHLDIYLPIYFGATVFFAQPDALKGSLLATLKEVRPTGFMGVPRVWEKMMDKLLEIGRNNKGLKLKIATWAKSIGLKGNKNKMNNVPFGWTLANSLAFKRVKEGLGFDHCKIMFSGAAPITKETLEYFMSLDIMVDEVYGMSESSGPHSFSRPGCRRFGSVGSVSPGVFTRIDNPDEEGNGEILMYGRHVFMGYLQQEEKTKEVMTDEGWLRTGDIGRVDKDGFLFITGRIKEIIITAGGENIAPVPVEDNVKECLPCISNCMLIGDKCKFLSMFLTVKCQIDPETQESLEPLDKQAIEWCESIGSSAKTVSEFREDEIVKKAIQEGITAANKKAVSRAATIQKWKILPQDFTVFSGELGPTLKLRRPIVVKMYSKEIEEFYAE</sequence>
<proteinExistence type="predicted"/>
<keyword evidence="3" id="KW-0443">Lipid metabolism</keyword>
<dbReference type="HOGENOM" id="CLU_000022_45_5_1"/>
<dbReference type="InterPro" id="IPR020845">
    <property type="entry name" value="AMP-binding_CS"/>
</dbReference>
<dbReference type="RefSeq" id="XP_009056645.1">
    <property type="nucleotide sequence ID" value="XM_009058397.1"/>
</dbReference>
<dbReference type="AlphaFoldDB" id="V4ABP2"/>
<dbReference type="STRING" id="225164.V4ABP2"/>
<dbReference type="EC" id="6.2.1.3" evidence="4"/>
<dbReference type="InterPro" id="IPR042099">
    <property type="entry name" value="ANL_N_sf"/>
</dbReference>
<dbReference type="SUPFAM" id="SSF56801">
    <property type="entry name" value="Acetyl-CoA synthetase-like"/>
    <property type="match status" value="1"/>
</dbReference>
<dbReference type="Proteomes" id="UP000030746">
    <property type="component" value="Unassembled WGS sequence"/>
</dbReference>
<evidence type="ECO:0000256" key="2">
    <source>
        <dbReference type="ARBA" id="ARBA00022832"/>
    </source>
</evidence>
<dbReference type="Pfam" id="PF23562">
    <property type="entry name" value="AMP-binding_C_3"/>
    <property type="match status" value="1"/>
</dbReference>
<evidence type="ECO:0000313" key="7">
    <source>
        <dbReference type="Proteomes" id="UP000030746"/>
    </source>
</evidence>
<reference evidence="6 7" key="1">
    <citation type="journal article" date="2013" name="Nature">
        <title>Insights into bilaterian evolution from three spiralian genomes.</title>
        <authorList>
            <person name="Simakov O."/>
            <person name="Marletaz F."/>
            <person name="Cho S.J."/>
            <person name="Edsinger-Gonzales E."/>
            <person name="Havlak P."/>
            <person name="Hellsten U."/>
            <person name="Kuo D.H."/>
            <person name="Larsson T."/>
            <person name="Lv J."/>
            <person name="Arendt D."/>
            <person name="Savage R."/>
            <person name="Osoegawa K."/>
            <person name="de Jong P."/>
            <person name="Grimwood J."/>
            <person name="Chapman J.A."/>
            <person name="Shapiro H."/>
            <person name="Aerts A."/>
            <person name="Otillar R.P."/>
            <person name="Terry A.Y."/>
            <person name="Boore J.L."/>
            <person name="Grigoriev I.V."/>
            <person name="Lindberg D.R."/>
            <person name="Seaver E.C."/>
            <person name="Weisblat D.A."/>
            <person name="Putnam N.H."/>
            <person name="Rokhsar D.S."/>
        </authorList>
    </citation>
    <scope>NUCLEOTIDE SEQUENCE [LARGE SCALE GENOMIC DNA]</scope>
</reference>
<dbReference type="OrthoDB" id="3633556at2759"/>
<dbReference type="Gene3D" id="3.40.50.12780">
    <property type="entry name" value="N-terminal domain of ligase-like"/>
    <property type="match status" value="1"/>
</dbReference>
<dbReference type="PROSITE" id="PS00455">
    <property type="entry name" value="AMP_BINDING"/>
    <property type="match status" value="1"/>
</dbReference>
<dbReference type="EMBL" id="KB202050">
    <property type="protein sequence ID" value="ESO92500.1"/>
    <property type="molecule type" value="Genomic_DNA"/>
</dbReference>
<dbReference type="Pfam" id="PF00501">
    <property type="entry name" value="AMP-binding"/>
    <property type="match status" value="1"/>
</dbReference>
<dbReference type="InterPro" id="IPR000873">
    <property type="entry name" value="AMP-dep_synth/lig_dom"/>
</dbReference>
<dbReference type="GO" id="GO:0016020">
    <property type="term" value="C:membrane"/>
    <property type="evidence" value="ECO:0007669"/>
    <property type="project" value="TreeGrafter"/>
</dbReference>
<dbReference type="CTD" id="20246644"/>
<protein>
    <recommendedName>
        <fullName evidence="4">long-chain-fatty-acid--CoA ligase</fullName>
        <ecNumber evidence="4">6.2.1.3</ecNumber>
    </recommendedName>
</protein>
<evidence type="ECO:0000256" key="3">
    <source>
        <dbReference type="ARBA" id="ARBA00023098"/>
    </source>
</evidence>
<keyword evidence="1" id="KW-0436">Ligase</keyword>
<evidence type="ECO:0000256" key="4">
    <source>
        <dbReference type="ARBA" id="ARBA00026121"/>
    </source>
</evidence>
<evidence type="ECO:0000259" key="5">
    <source>
        <dbReference type="Pfam" id="PF00501"/>
    </source>
</evidence>
<keyword evidence="7" id="KW-1185">Reference proteome</keyword>
<dbReference type="OMA" id="NHVFEQV"/>
<organism evidence="6 7">
    <name type="scientific">Lottia gigantea</name>
    <name type="common">Giant owl limpet</name>
    <dbReference type="NCBI Taxonomy" id="225164"/>
    <lineage>
        <taxon>Eukaryota</taxon>
        <taxon>Metazoa</taxon>
        <taxon>Spiralia</taxon>
        <taxon>Lophotrochozoa</taxon>
        <taxon>Mollusca</taxon>
        <taxon>Gastropoda</taxon>
        <taxon>Patellogastropoda</taxon>
        <taxon>Lottioidea</taxon>
        <taxon>Lottiidae</taxon>
        <taxon>Lottia</taxon>
    </lineage>
</organism>
<evidence type="ECO:0000313" key="6">
    <source>
        <dbReference type="EMBL" id="ESO92500.1"/>
    </source>
</evidence>
<dbReference type="GO" id="GO:0004467">
    <property type="term" value="F:long-chain fatty acid-CoA ligase activity"/>
    <property type="evidence" value="ECO:0007669"/>
    <property type="project" value="UniProtKB-EC"/>
</dbReference>
<name>V4ABP2_LOTGI</name>
<keyword evidence="2" id="KW-0276">Fatty acid metabolism</keyword>
<accession>V4ABP2</accession>
<gene>
    <name evidence="6" type="ORF">LOTGIDRAFT_216573</name>
</gene>
<dbReference type="GeneID" id="20246644"/>
<feature type="domain" description="AMP-dependent synthetase/ligase" evidence="5">
    <location>
        <begin position="19"/>
        <end position="434"/>
    </location>
</feature>
<dbReference type="PANTHER" id="PTHR43272">
    <property type="entry name" value="LONG-CHAIN-FATTY-ACID--COA LIGASE"/>
    <property type="match status" value="1"/>
</dbReference>
<evidence type="ECO:0000256" key="1">
    <source>
        <dbReference type="ARBA" id="ARBA00022598"/>
    </source>
</evidence>
<dbReference type="GO" id="GO:0005783">
    <property type="term" value="C:endoplasmic reticulum"/>
    <property type="evidence" value="ECO:0007669"/>
    <property type="project" value="TreeGrafter"/>
</dbReference>
<dbReference type="KEGG" id="lgi:LOTGIDRAFT_216573"/>